<proteinExistence type="inferred from homology"/>
<evidence type="ECO:0000313" key="11">
    <source>
        <dbReference type="Proteomes" id="UP000601435"/>
    </source>
</evidence>
<dbReference type="GO" id="GO:0006508">
    <property type="term" value="P:proteolysis"/>
    <property type="evidence" value="ECO:0007669"/>
    <property type="project" value="UniProtKB-KW"/>
</dbReference>
<evidence type="ECO:0000256" key="2">
    <source>
        <dbReference type="ARBA" id="ARBA00022670"/>
    </source>
</evidence>
<evidence type="ECO:0000256" key="5">
    <source>
        <dbReference type="PROSITE-ProRule" id="PRU00176"/>
    </source>
</evidence>
<evidence type="ECO:0000256" key="7">
    <source>
        <dbReference type="SAM" id="MobiDB-lite"/>
    </source>
</evidence>
<evidence type="ECO:0000259" key="9">
    <source>
        <dbReference type="PROSITE" id="PS50203"/>
    </source>
</evidence>
<dbReference type="InterPro" id="IPR038765">
    <property type="entry name" value="Papain-like_cys_pep_sf"/>
</dbReference>
<dbReference type="SUPFAM" id="SSF54928">
    <property type="entry name" value="RNA-binding domain, RBD"/>
    <property type="match status" value="2"/>
</dbReference>
<accession>A0A813BAL8</accession>
<dbReference type="InterPro" id="IPR035979">
    <property type="entry name" value="RBD_domain_sf"/>
</dbReference>
<dbReference type="OrthoDB" id="287147at2759"/>
<dbReference type="SUPFAM" id="SSF54001">
    <property type="entry name" value="Cysteine proteinases"/>
    <property type="match status" value="1"/>
</dbReference>
<comment type="similarity">
    <text evidence="1">Belongs to the peptidase C2 family.</text>
</comment>
<sequence length="954" mass="104816">MTMGFPAPALPGDASPFHPPVLLGRSLSHAMTASPMIPQIPHAPSSPSGLVHSTSHLLNFQSLMPSASHSQTSMFQPANFQFTFNAEPSTSEARQPAEPVAAPQADLALGGTSASSASAAPCDSHAQAAPSQSSVHRREAQRPAVGVCQEPMNCDAQLKQCIAECRRVLEAKAAQCRSAGKKYFDPDFPSDSRSLWLNGLAMTEGRKLFVAKLPTDADASDIREDEMEQVFSTYGPVEEAILMDQNRSNRPDERCGFVIYKSADAAQTAIQVLNNVYRFREEAPDAIHVSMARSRAKGDGKGKDGKDGKGKDGGHGGPGDRHDRGGGGGAGGAGFMGDPPGRPVYRGQEVQRGGYDRNDFDAPRGDARRYDYGPPGRYDAPRGYDPRYDAPRGPDYGPRGGGREEFRHDRGYARDDRGGYDRDFRGPDRGPDRGRDRGPDRYDRPHDRPERHERFRDRDDYDRRDRIDRGYDHRPPERDWNDRDRSSYDRGPESFDRDRFDRHEHFGPERGFARERPERQGGYDERPPGGRDGGKGGQGGAPGTKIYVGNLPTDISKQALSQVFSSYGQVEDVHIMTGRSKSGQASAFVRYYNSKDANDAILAMAQGYEIRQGDGHIVVRLADGEASYTIADVAAYHSSWQMAGSGKGALLTEEQSMLKLWAGDHRQLERGLSMRETWRDHAGAPDTQDDAIRCPALVRGHPVASPTFESCEHQYFRLACHSTSRVPANNRHKSDSSVTPHWTLREQPQVGYQGADVAGSSHDVECQSVKTRSGWIAGFAGMTLKVIAPGALGSFHLQGALAMMRSVGKDPNELIVHRDADVGIYGVRFFKDGRWIYEVLDDLLPESEQRQLSSSCNGQEWPALIEKAYAKLHGCYEAVATGAEEDAMEDLLGAGSGRFAVSDFPVWAELWQHLRSKRKRGFALAAIRRREAAGEVPSPLTSSAHHVTVHARSC</sequence>
<feature type="domain" description="RRM" evidence="8">
    <location>
        <begin position="544"/>
        <end position="624"/>
    </location>
</feature>
<reference evidence="10" key="1">
    <citation type="submission" date="2021-02" db="EMBL/GenBank/DDBJ databases">
        <authorList>
            <person name="Dougan E. K."/>
            <person name="Rhodes N."/>
            <person name="Thang M."/>
            <person name="Chan C."/>
        </authorList>
    </citation>
    <scope>NUCLEOTIDE SEQUENCE</scope>
</reference>
<feature type="compositionally biased region" description="Basic and acidic residues" evidence="7">
    <location>
        <begin position="354"/>
        <end position="371"/>
    </location>
</feature>
<dbReference type="SMART" id="SM00360">
    <property type="entry name" value="RRM"/>
    <property type="match status" value="2"/>
</dbReference>
<name>A0A813BAL8_9DINO</name>
<evidence type="ECO:0000256" key="4">
    <source>
        <dbReference type="ARBA" id="ARBA00022807"/>
    </source>
</evidence>
<keyword evidence="11" id="KW-1185">Reference proteome</keyword>
<dbReference type="AlphaFoldDB" id="A0A813BAL8"/>
<feature type="region of interest" description="Disordered" evidence="7">
    <location>
        <begin position="291"/>
        <end position="545"/>
    </location>
</feature>
<dbReference type="PANTHER" id="PTHR10183:SF379">
    <property type="entry name" value="CALPAIN-5"/>
    <property type="match status" value="1"/>
</dbReference>
<dbReference type="InterPro" id="IPR012677">
    <property type="entry name" value="Nucleotide-bd_a/b_plait_sf"/>
</dbReference>
<comment type="caution">
    <text evidence="6">Lacks conserved residue(s) required for the propagation of feature annotation.</text>
</comment>
<protein>
    <submittedName>
        <fullName evidence="10">Sol protein</fullName>
    </submittedName>
</protein>
<feature type="domain" description="Calpain catalytic" evidence="9">
    <location>
        <begin position="818"/>
        <end position="894"/>
    </location>
</feature>
<dbReference type="GO" id="GO:0003723">
    <property type="term" value="F:RNA binding"/>
    <property type="evidence" value="ECO:0007669"/>
    <property type="project" value="UniProtKB-UniRule"/>
</dbReference>
<evidence type="ECO:0000313" key="10">
    <source>
        <dbReference type="EMBL" id="CAE7895164.1"/>
    </source>
</evidence>
<keyword evidence="3" id="KW-0378">Hydrolase</keyword>
<evidence type="ECO:0000259" key="8">
    <source>
        <dbReference type="PROSITE" id="PS50102"/>
    </source>
</evidence>
<dbReference type="InterPro" id="IPR001300">
    <property type="entry name" value="Peptidase_C2_calpain_cat"/>
</dbReference>
<gene>
    <name evidence="10" type="primary">sol</name>
    <name evidence="10" type="ORF">SNEC2469_LOCUS29936</name>
</gene>
<dbReference type="PROSITE" id="PS50102">
    <property type="entry name" value="RRM"/>
    <property type="match status" value="2"/>
</dbReference>
<dbReference type="InterPro" id="IPR022684">
    <property type="entry name" value="Calpain_cysteine_protease"/>
</dbReference>
<feature type="compositionally biased region" description="Basic and acidic residues" evidence="7">
    <location>
        <begin position="401"/>
        <end position="534"/>
    </location>
</feature>
<evidence type="ECO:0000256" key="1">
    <source>
        <dbReference type="ARBA" id="ARBA00007623"/>
    </source>
</evidence>
<organism evidence="10 11">
    <name type="scientific">Symbiodinium necroappetens</name>
    <dbReference type="NCBI Taxonomy" id="1628268"/>
    <lineage>
        <taxon>Eukaryota</taxon>
        <taxon>Sar</taxon>
        <taxon>Alveolata</taxon>
        <taxon>Dinophyceae</taxon>
        <taxon>Suessiales</taxon>
        <taxon>Symbiodiniaceae</taxon>
        <taxon>Symbiodinium</taxon>
    </lineage>
</organism>
<keyword evidence="2" id="KW-0645">Protease</keyword>
<feature type="compositionally biased region" description="Basic and acidic residues" evidence="7">
    <location>
        <begin position="379"/>
        <end position="392"/>
    </location>
</feature>
<dbReference type="Gene3D" id="3.30.70.330">
    <property type="match status" value="2"/>
</dbReference>
<dbReference type="PROSITE" id="PS50203">
    <property type="entry name" value="CALPAIN_CAT"/>
    <property type="match status" value="1"/>
</dbReference>
<feature type="domain" description="RRM" evidence="8">
    <location>
        <begin position="206"/>
        <end position="294"/>
    </location>
</feature>
<dbReference type="SMART" id="SM00230">
    <property type="entry name" value="CysPc"/>
    <property type="match status" value="1"/>
</dbReference>
<dbReference type="PANTHER" id="PTHR10183">
    <property type="entry name" value="CALPAIN"/>
    <property type="match status" value="1"/>
</dbReference>
<evidence type="ECO:0000256" key="6">
    <source>
        <dbReference type="PROSITE-ProRule" id="PRU00239"/>
    </source>
</evidence>
<dbReference type="Pfam" id="PF00076">
    <property type="entry name" value="RRM_1"/>
    <property type="match status" value="2"/>
</dbReference>
<dbReference type="GO" id="GO:0004198">
    <property type="term" value="F:calcium-dependent cysteine-type endopeptidase activity"/>
    <property type="evidence" value="ECO:0007669"/>
    <property type="project" value="InterPro"/>
</dbReference>
<feature type="compositionally biased region" description="Basic and acidic residues" evidence="7">
    <location>
        <begin position="296"/>
        <end position="325"/>
    </location>
</feature>
<comment type="caution">
    <text evidence="10">The sequence shown here is derived from an EMBL/GenBank/DDBJ whole genome shotgun (WGS) entry which is preliminary data.</text>
</comment>
<feature type="region of interest" description="Disordered" evidence="7">
    <location>
        <begin position="110"/>
        <end position="138"/>
    </location>
</feature>
<feature type="compositionally biased region" description="Gly residues" evidence="7">
    <location>
        <begin position="326"/>
        <end position="335"/>
    </location>
</feature>
<dbReference type="EMBL" id="CAJNJA010068552">
    <property type="protein sequence ID" value="CAE7895164.1"/>
    <property type="molecule type" value="Genomic_DNA"/>
</dbReference>
<dbReference type="Proteomes" id="UP000601435">
    <property type="component" value="Unassembled WGS sequence"/>
</dbReference>
<dbReference type="CDD" id="cd00590">
    <property type="entry name" value="RRM_SF"/>
    <property type="match status" value="1"/>
</dbReference>
<keyword evidence="5" id="KW-0694">RNA-binding</keyword>
<dbReference type="InterPro" id="IPR000504">
    <property type="entry name" value="RRM_dom"/>
</dbReference>
<evidence type="ECO:0000256" key="3">
    <source>
        <dbReference type="ARBA" id="ARBA00022801"/>
    </source>
</evidence>
<keyword evidence="4" id="KW-0788">Thiol protease</keyword>
<dbReference type="Pfam" id="PF00648">
    <property type="entry name" value="Peptidase_C2"/>
    <property type="match status" value="1"/>
</dbReference>